<dbReference type="EMBL" id="BKCJ010002968">
    <property type="protein sequence ID" value="GEU52122.1"/>
    <property type="molecule type" value="Genomic_DNA"/>
</dbReference>
<sequence length="70" mass="7638">MLLMVVDAVVAEAVEGLGGEREEKGLICRCKPQRKLHKSFDKVLSRSHSFICSAGADVVVVPTTSEFYAK</sequence>
<name>A0A6L2KU37_TANCI</name>
<accession>A0A6L2KU37</accession>
<comment type="caution">
    <text evidence="1">The sequence shown here is derived from an EMBL/GenBank/DDBJ whole genome shotgun (WGS) entry which is preliminary data.</text>
</comment>
<reference evidence="1" key="1">
    <citation type="journal article" date="2019" name="Sci. Rep.">
        <title>Draft genome of Tanacetum cinerariifolium, the natural source of mosquito coil.</title>
        <authorList>
            <person name="Yamashiro T."/>
            <person name="Shiraishi A."/>
            <person name="Satake H."/>
            <person name="Nakayama K."/>
        </authorList>
    </citation>
    <scope>NUCLEOTIDE SEQUENCE</scope>
</reference>
<organism evidence="1">
    <name type="scientific">Tanacetum cinerariifolium</name>
    <name type="common">Dalmatian daisy</name>
    <name type="synonym">Chrysanthemum cinerariifolium</name>
    <dbReference type="NCBI Taxonomy" id="118510"/>
    <lineage>
        <taxon>Eukaryota</taxon>
        <taxon>Viridiplantae</taxon>
        <taxon>Streptophyta</taxon>
        <taxon>Embryophyta</taxon>
        <taxon>Tracheophyta</taxon>
        <taxon>Spermatophyta</taxon>
        <taxon>Magnoliopsida</taxon>
        <taxon>eudicotyledons</taxon>
        <taxon>Gunneridae</taxon>
        <taxon>Pentapetalae</taxon>
        <taxon>asterids</taxon>
        <taxon>campanulids</taxon>
        <taxon>Asterales</taxon>
        <taxon>Asteraceae</taxon>
        <taxon>Asteroideae</taxon>
        <taxon>Anthemideae</taxon>
        <taxon>Anthemidinae</taxon>
        <taxon>Tanacetum</taxon>
    </lineage>
</organism>
<gene>
    <name evidence="1" type="ORF">Tci_024100</name>
</gene>
<proteinExistence type="predicted"/>
<dbReference type="AlphaFoldDB" id="A0A6L2KU37"/>
<protein>
    <submittedName>
        <fullName evidence="1">Uncharacterized protein</fullName>
    </submittedName>
</protein>
<evidence type="ECO:0000313" key="1">
    <source>
        <dbReference type="EMBL" id="GEU52122.1"/>
    </source>
</evidence>